<dbReference type="InterPro" id="IPR011990">
    <property type="entry name" value="TPR-like_helical_dom_sf"/>
</dbReference>
<evidence type="ECO:0000313" key="9">
    <source>
        <dbReference type="Proteomes" id="UP000016584"/>
    </source>
</evidence>
<proteinExistence type="inferred from homology"/>
<protein>
    <recommendedName>
        <fullName evidence="10">RagB/SusD family nutrient uptake outer membrane protein</fullName>
    </recommendedName>
</protein>
<evidence type="ECO:0000256" key="3">
    <source>
        <dbReference type="ARBA" id="ARBA00022729"/>
    </source>
</evidence>
<dbReference type="AlphaFoldDB" id="U2JE50"/>
<name>U2JE50_9SPHI</name>
<dbReference type="PROSITE" id="PS51257">
    <property type="entry name" value="PROKAR_LIPOPROTEIN"/>
    <property type="match status" value="1"/>
</dbReference>
<evidence type="ECO:0000256" key="1">
    <source>
        <dbReference type="ARBA" id="ARBA00004442"/>
    </source>
</evidence>
<dbReference type="Gene3D" id="1.25.40.390">
    <property type="match status" value="2"/>
</dbReference>
<evidence type="ECO:0000256" key="2">
    <source>
        <dbReference type="ARBA" id="ARBA00006275"/>
    </source>
</evidence>
<dbReference type="SUPFAM" id="SSF48452">
    <property type="entry name" value="TPR-like"/>
    <property type="match status" value="1"/>
</dbReference>
<keyword evidence="5" id="KW-0998">Cell outer membrane</keyword>
<dbReference type="InterPro" id="IPR033985">
    <property type="entry name" value="SusD-like_N"/>
</dbReference>
<feature type="domain" description="SusD-like N-terminal" evidence="7">
    <location>
        <begin position="22"/>
        <end position="221"/>
    </location>
</feature>
<evidence type="ECO:0000259" key="7">
    <source>
        <dbReference type="Pfam" id="PF14322"/>
    </source>
</evidence>
<dbReference type="Proteomes" id="UP000016584">
    <property type="component" value="Unassembled WGS sequence"/>
</dbReference>
<reference evidence="8 9" key="1">
    <citation type="journal article" date="2013" name="Genome Announc.">
        <title>The Draft Genome Sequence of Sphingomonas paucimobilis Strain HER1398 (Proteobacteria), Host to the Giant PAU Phage, Indicates That It Is a Member of the Genus Sphingobacterium (Bacteroidetes).</title>
        <authorList>
            <person name="White R.A.III."/>
            <person name="Suttle C.A."/>
        </authorList>
    </citation>
    <scope>NUCLEOTIDE SEQUENCE [LARGE SCALE GENOMIC DNA]</scope>
    <source>
        <strain evidence="8 9">HER1398</strain>
    </source>
</reference>
<evidence type="ECO:0008006" key="10">
    <source>
        <dbReference type="Google" id="ProtNLM"/>
    </source>
</evidence>
<evidence type="ECO:0000256" key="4">
    <source>
        <dbReference type="ARBA" id="ARBA00023136"/>
    </source>
</evidence>
<gene>
    <name evidence="8" type="ORF">M472_19575</name>
</gene>
<dbReference type="InterPro" id="IPR012944">
    <property type="entry name" value="SusD_RagB_dom"/>
</dbReference>
<dbReference type="OrthoDB" id="5694214at2"/>
<accession>U2JE50</accession>
<keyword evidence="3" id="KW-0732">Signal</keyword>
<sequence length="610" mass="67918">MRKKIVLYSLMLFTTLTGCDKFLSTEPKDFVAPETAFNTKEAIQQGLNGVYSVLGQDKLYGMNMIIYLGLDADDGHQAQVSQLTRSGPHIYNFSATDTYVFYFWEWLYKGITRANVLLKYVNSNTEIEESFRNSIRGEALTLRAYYYFLLTTYFGDVPLMTEPSEDPIMTSIDRTDSRKVYEQIIADLTAAESLVLDIRDIGFGGRISKSAVRALASRVCLHWAGFPLKDESKYVDARNWALKVINDAEAGHALNPSYSDVFIKLAKDQYDIKENIWEVEFYGTSASTFDETGYLGRYIGPNSAVGSSIGRCQGLILTSGVLRDKYPIDDAEDSRKSWNIANFTYNNDGTKNMLTSVGYLNWFQRHVGKYRREYWPHPESNATSINYPLIRYSDVLLMFAEAENAINGPSEDAVEAVNKVRQRAQSSGVKAFQITNPGTGYTSAPTVTFTGGGGSGVSVKATVNGGSVTGFTFTADPVLGLTNGTGYTSAPAVSIQGGGGTGAQVQAILYNKSEANVPNTAIASKETFLAFIQDERSRELCFEGLRRNDLLRWGIFYEKMHGVYNLLLQNAPTAWFLPNYGNVVDEKHDIWPIPSSEIARNPQLTQNKHW</sequence>
<dbReference type="GO" id="GO:0009279">
    <property type="term" value="C:cell outer membrane"/>
    <property type="evidence" value="ECO:0007669"/>
    <property type="project" value="UniProtKB-SubCell"/>
</dbReference>
<dbReference type="PATRIC" id="fig|1346330.5.peg.877"/>
<dbReference type="Pfam" id="PF07980">
    <property type="entry name" value="SusD_RagB"/>
    <property type="match status" value="2"/>
</dbReference>
<feature type="domain" description="RagB/SusD" evidence="6">
    <location>
        <begin position="333"/>
        <end position="431"/>
    </location>
</feature>
<keyword evidence="4" id="KW-0472">Membrane</keyword>
<dbReference type="Pfam" id="PF14322">
    <property type="entry name" value="SusD-like_3"/>
    <property type="match status" value="1"/>
</dbReference>
<comment type="subcellular location">
    <subcellularLocation>
        <location evidence="1">Cell outer membrane</location>
    </subcellularLocation>
</comment>
<comment type="caution">
    <text evidence="8">The sequence shown here is derived from an EMBL/GenBank/DDBJ whole genome shotgun (WGS) entry which is preliminary data.</text>
</comment>
<evidence type="ECO:0000256" key="5">
    <source>
        <dbReference type="ARBA" id="ARBA00023237"/>
    </source>
</evidence>
<feature type="domain" description="RagB/SusD" evidence="6">
    <location>
        <begin position="520"/>
        <end position="610"/>
    </location>
</feature>
<evidence type="ECO:0000313" key="8">
    <source>
        <dbReference type="EMBL" id="ERJ60958.1"/>
    </source>
</evidence>
<dbReference type="RefSeq" id="WP_021069057.1">
    <property type="nucleotide sequence ID" value="NZ_ATDL01000004.1"/>
</dbReference>
<organism evidence="8 9">
    <name type="scientific">Sphingobacterium paucimobilis HER1398</name>
    <dbReference type="NCBI Taxonomy" id="1346330"/>
    <lineage>
        <taxon>Bacteria</taxon>
        <taxon>Pseudomonadati</taxon>
        <taxon>Bacteroidota</taxon>
        <taxon>Sphingobacteriia</taxon>
        <taxon>Sphingobacteriales</taxon>
        <taxon>Sphingobacteriaceae</taxon>
        <taxon>Sphingobacterium</taxon>
    </lineage>
</organism>
<dbReference type="STRING" id="1346330.M472_19575"/>
<evidence type="ECO:0000259" key="6">
    <source>
        <dbReference type="Pfam" id="PF07980"/>
    </source>
</evidence>
<keyword evidence="9" id="KW-1185">Reference proteome</keyword>
<dbReference type="eggNOG" id="COG0702">
    <property type="taxonomic scope" value="Bacteria"/>
</dbReference>
<comment type="similarity">
    <text evidence="2">Belongs to the SusD family.</text>
</comment>
<dbReference type="EMBL" id="ATDL01000004">
    <property type="protein sequence ID" value="ERJ60958.1"/>
    <property type="molecule type" value="Genomic_DNA"/>
</dbReference>